<dbReference type="InterPro" id="IPR045074">
    <property type="entry name" value="GST_C_Tau"/>
</dbReference>
<dbReference type="EMBL" id="QGNW01000240">
    <property type="protein sequence ID" value="RVW82401.1"/>
    <property type="molecule type" value="Genomic_DNA"/>
</dbReference>
<dbReference type="InterPro" id="IPR036282">
    <property type="entry name" value="Glutathione-S-Trfase_C_sf"/>
</dbReference>
<dbReference type="Proteomes" id="UP000288805">
    <property type="component" value="Unassembled WGS sequence"/>
</dbReference>
<dbReference type="InterPro" id="IPR004045">
    <property type="entry name" value="Glutathione_S-Trfase_N"/>
</dbReference>
<dbReference type="PANTHER" id="PTHR11260">
    <property type="entry name" value="GLUTATHIONE S-TRANSFERASE, GST, SUPERFAMILY, GST DOMAIN CONTAINING"/>
    <property type="match status" value="1"/>
</dbReference>
<dbReference type="SUPFAM" id="SSF47616">
    <property type="entry name" value="GST C-terminal domain-like"/>
    <property type="match status" value="1"/>
</dbReference>
<name>A0A438HD60_VITVI</name>
<dbReference type="InterPro" id="IPR045073">
    <property type="entry name" value="Omega/Tau-like"/>
</dbReference>
<keyword evidence="2" id="KW-0808">Transferase</keyword>
<dbReference type="CDD" id="cd03185">
    <property type="entry name" value="GST_C_Tau"/>
    <property type="match status" value="1"/>
</dbReference>
<organism evidence="2 3">
    <name type="scientific">Vitis vinifera</name>
    <name type="common">Grape</name>
    <dbReference type="NCBI Taxonomy" id="29760"/>
    <lineage>
        <taxon>Eukaryota</taxon>
        <taxon>Viridiplantae</taxon>
        <taxon>Streptophyta</taxon>
        <taxon>Embryophyta</taxon>
        <taxon>Tracheophyta</taxon>
        <taxon>Spermatophyta</taxon>
        <taxon>Magnoliopsida</taxon>
        <taxon>eudicotyledons</taxon>
        <taxon>Gunneridae</taxon>
        <taxon>Pentapetalae</taxon>
        <taxon>rosids</taxon>
        <taxon>Vitales</taxon>
        <taxon>Vitaceae</taxon>
        <taxon>Viteae</taxon>
        <taxon>Vitis</taxon>
    </lineage>
</organism>
<dbReference type="SUPFAM" id="SSF52833">
    <property type="entry name" value="Thioredoxin-like"/>
    <property type="match status" value="1"/>
</dbReference>
<dbReference type="Gene3D" id="3.40.30.10">
    <property type="entry name" value="Glutaredoxin"/>
    <property type="match status" value="1"/>
</dbReference>
<evidence type="ECO:0000259" key="1">
    <source>
        <dbReference type="PROSITE" id="PS50404"/>
    </source>
</evidence>
<accession>A0A438HD60</accession>
<dbReference type="PANTHER" id="PTHR11260:SF615">
    <property type="entry name" value="GLUTATHIONE S-TRANSFERASE U17"/>
    <property type="match status" value="1"/>
</dbReference>
<evidence type="ECO:0000313" key="3">
    <source>
        <dbReference type="Proteomes" id="UP000288805"/>
    </source>
</evidence>
<sequence>MCPHLGRKWETISEEGKLRETRGTGHCCLGHGVVVRSSGEIPGGGEEKKRNYKWRFRVKSEGFLTTLLVCFETQTVAMATSNVKLLGAWPSPFAFLSLKHQEFSPAVKHQASSPMLKHYASRPVLRHHASRPTLRHQASSPSLEHLAWLTIHVRNPEDLTELIYPSERSNQLDEVIPNELLLVSNGVYLGPDELYICLAKSQLLLQSNPVHKKVPVLIHHDKPICESLVIVQYIEEAWSSAPSILSSDPYNHVVARFWAAYIDDKIQGAETKKAALDQVCEGLMVLEEEFGKCSKYVKLLDEDKMPGLAAWAKKFCEDGAVKDVMPDNDKILEYAAGFKKSAESGTTRLSHIRLDADRDKSIPDTIYT</sequence>
<comment type="caution">
    <text evidence="2">The sequence shown here is derived from an EMBL/GenBank/DDBJ whole genome shotgun (WGS) entry which is preliminary data.</text>
</comment>
<proteinExistence type="predicted"/>
<dbReference type="Pfam" id="PF02798">
    <property type="entry name" value="GST_N"/>
    <property type="match status" value="1"/>
</dbReference>
<dbReference type="GO" id="GO:0006749">
    <property type="term" value="P:glutathione metabolic process"/>
    <property type="evidence" value="ECO:0007669"/>
    <property type="project" value="InterPro"/>
</dbReference>
<dbReference type="GO" id="GO:0004364">
    <property type="term" value="F:glutathione transferase activity"/>
    <property type="evidence" value="ECO:0007669"/>
    <property type="project" value="InterPro"/>
</dbReference>
<evidence type="ECO:0000313" key="2">
    <source>
        <dbReference type="EMBL" id="RVW82401.1"/>
    </source>
</evidence>
<feature type="domain" description="GST N-terminal" evidence="1">
    <location>
        <begin position="130"/>
        <end position="242"/>
    </location>
</feature>
<dbReference type="AlphaFoldDB" id="A0A438HD60"/>
<dbReference type="Gene3D" id="1.20.1050.10">
    <property type="match status" value="2"/>
</dbReference>
<gene>
    <name evidence="2" type="primary">GSTU18</name>
    <name evidence="2" type="ORF">CK203_049027</name>
</gene>
<reference evidence="2 3" key="1">
    <citation type="journal article" date="2018" name="PLoS Genet.">
        <title>Population sequencing reveals clonal diversity and ancestral inbreeding in the grapevine cultivar Chardonnay.</title>
        <authorList>
            <person name="Roach M.J."/>
            <person name="Johnson D.L."/>
            <person name="Bohlmann J."/>
            <person name="van Vuuren H.J."/>
            <person name="Jones S.J."/>
            <person name="Pretorius I.S."/>
            <person name="Schmidt S.A."/>
            <person name="Borneman A.R."/>
        </authorList>
    </citation>
    <scope>NUCLEOTIDE SEQUENCE [LARGE SCALE GENOMIC DNA]</scope>
    <source>
        <strain evidence="3">cv. Chardonnay</strain>
        <tissue evidence="2">Leaf</tissue>
    </source>
</reference>
<protein>
    <submittedName>
        <fullName evidence="2">Glutathione S-transferase U18</fullName>
    </submittedName>
</protein>
<dbReference type="InterPro" id="IPR036249">
    <property type="entry name" value="Thioredoxin-like_sf"/>
</dbReference>
<dbReference type="PROSITE" id="PS50404">
    <property type="entry name" value="GST_NTER"/>
    <property type="match status" value="1"/>
</dbReference>